<keyword evidence="2" id="KW-0202">Cytokine</keyword>
<evidence type="ECO:0000256" key="5">
    <source>
        <dbReference type="ARBA" id="ARBA00023157"/>
    </source>
</evidence>
<dbReference type="Pfam" id="PF00143">
    <property type="entry name" value="Interferon"/>
    <property type="match status" value="1"/>
</dbReference>
<organism evidence="6 7">
    <name type="scientific">Oncorhynchus kisutch</name>
    <name type="common">Coho salmon</name>
    <name type="synonym">Salmo kisutch</name>
    <dbReference type="NCBI Taxonomy" id="8019"/>
    <lineage>
        <taxon>Eukaryota</taxon>
        <taxon>Metazoa</taxon>
        <taxon>Chordata</taxon>
        <taxon>Craniata</taxon>
        <taxon>Vertebrata</taxon>
        <taxon>Euteleostomi</taxon>
        <taxon>Actinopterygii</taxon>
        <taxon>Neopterygii</taxon>
        <taxon>Teleostei</taxon>
        <taxon>Protacanthopterygii</taxon>
        <taxon>Salmoniformes</taxon>
        <taxon>Salmonidae</taxon>
        <taxon>Salmoninae</taxon>
        <taxon>Oncorhynchus</taxon>
    </lineage>
</organism>
<dbReference type="InterPro" id="IPR000471">
    <property type="entry name" value="Interferon_alpha/beta/delta"/>
</dbReference>
<dbReference type="GO" id="GO:0051607">
    <property type="term" value="P:defense response to virus"/>
    <property type="evidence" value="ECO:0007669"/>
    <property type="project" value="UniProtKB-KW"/>
</dbReference>
<dbReference type="SUPFAM" id="SSF47266">
    <property type="entry name" value="4-helical cytokines"/>
    <property type="match status" value="1"/>
</dbReference>
<evidence type="ECO:0000256" key="3">
    <source>
        <dbReference type="ARBA" id="ARBA00022525"/>
    </source>
</evidence>
<evidence type="ECO:0000313" key="6">
    <source>
        <dbReference type="Ensembl" id="ENSOKIP00005031883.1"/>
    </source>
</evidence>
<dbReference type="GO" id="GO:0005126">
    <property type="term" value="F:cytokine receptor binding"/>
    <property type="evidence" value="ECO:0007669"/>
    <property type="project" value="InterPro"/>
</dbReference>
<name>A0A8C7FQS5_ONCKI</name>
<reference evidence="6" key="1">
    <citation type="submission" date="2025-08" db="UniProtKB">
        <authorList>
            <consortium name="Ensembl"/>
        </authorList>
    </citation>
    <scope>IDENTIFICATION</scope>
</reference>
<comment type="subcellular location">
    <subcellularLocation>
        <location evidence="1">Secreted</location>
    </subcellularLocation>
</comment>
<dbReference type="GeneTree" id="ENSGT00970000197550"/>
<dbReference type="Proteomes" id="UP000694557">
    <property type="component" value="Unassembled WGS sequence"/>
</dbReference>
<evidence type="ECO:0000313" key="7">
    <source>
        <dbReference type="Proteomes" id="UP000694557"/>
    </source>
</evidence>
<protein>
    <submittedName>
        <fullName evidence="6">Uncharacterized protein</fullName>
    </submittedName>
</protein>
<keyword evidence="4" id="KW-0051">Antiviral defense</keyword>
<dbReference type="InterPro" id="IPR009079">
    <property type="entry name" value="4_helix_cytokine-like_core"/>
</dbReference>
<dbReference type="Gene3D" id="1.20.1250.10">
    <property type="match status" value="1"/>
</dbReference>
<evidence type="ECO:0000256" key="1">
    <source>
        <dbReference type="ARBA" id="ARBA00004613"/>
    </source>
</evidence>
<evidence type="ECO:0000256" key="2">
    <source>
        <dbReference type="ARBA" id="ARBA00022514"/>
    </source>
</evidence>
<sequence>CATAEGWGDGRICIFLIHCSMQNVCHCCDWIRHHYGHLNAEFLSLLDLIVSYQHTSLQKHRFLNETIYQITKLVELFYHYLSTYTLFYHNIKGGTRDKKNLDDFLNILERQFENLNFCVSPAKKPERRLKHYFKKLIFFFVSSNYSPQSWELIRKETKRHLQRLVRPYQFIYNHVGPC</sequence>
<dbReference type="AlphaFoldDB" id="A0A8C7FQS5"/>
<evidence type="ECO:0000256" key="4">
    <source>
        <dbReference type="ARBA" id="ARBA00023118"/>
    </source>
</evidence>
<dbReference type="GO" id="GO:0005615">
    <property type="term" value="C:extracellular space"/>
    <property type="evidence" value="ECO:0007669"/>
    <property type="project" value="UniProtKB-KW"/>
</dbReference>
<dbReference type="GO" id="GO:0005125">
    <property type="term" value="F:cytokine activity"/>
    <property type="evidence" value="ECO:0007669"/>
    <property type="project" value="UniProtKB-KW"/>
</dbReference>
<accession>A0A8C7FQS5</accession>
<proteinExistence type="predicted"/>
<reference evidence="6" key="2">
    <citation type="submission" date="2025-09" db="UniProtKB">
        <authorList>
            <consortium name="Ensembl"/>
        </authorList>
    </citation>
    <scope>IDENTIFICATION</scope>
</reference>
<keyword evidence="5" id="KW-1015">Disulfide bond</keyword>
<keyword evidence="7" id="KW-1185">Reference proteome</keyword>
<keyword evidence="3" id="KW-0964">Secreted</keyword>
<dbReference type="Ensembl" id="ENSOKIT00005033686.1">
    <property type="protein sequence ID" value="ENSOKIP00005031883.1"/>
    <property type="gene ID" value="ENSOKIG00005013654.1"/>
</dbReference>